<name>A0A382H6Q0_9ZZZZ</name>
<dbReference type="GO" id="GO:0009307">
    <property type="term" value="P:DNA restriction-modification system"/>
    <property type="evidence" value="ECO:0007669"/>
    <property type="project" value="InterPro"/>
</dbReference>
<organism evidence="1">
    <name type="scientific">marine metagenome</name>
    <dbReference type="NCBI Taxonomy" id="408172"/>
    <lineage>
        <taxon>unclassified sequences</taxon>
        <taxon>metagenomes</taxon>
        <taxon>ecological metagenomes</taxon>
    </lineage>
</organism>
<dbReference type="GO" id="GO:0009007">
    <property type="term" value="F:site-specific DNA-methyltransferase (adenine-specific) activity"/>
    <property type="evidence" value="ECO:0007669"/>
    <property type="project" value="InterPro"/>
</dbReference>
<evidence type="ECO:0008006" key="2">
    <source>
        <dbReference type="Google" id="ProtNLM"/>
    </source>
</evidence>
<proteinExistence type="predicted"/>
<reference evidence="1" key="1">
    <citation type="submission" date="2018-05" db="EMBL/GenBank/DDBJ databases">
        <authorList>
            <person name="Lanie J.A."/>
            <person name="Ng W.-L."/>
            <person name="Kazmierczak K.M."/>
            <person name="Andrzejewski T.M."/>
            <person name="Davidsen T.M."/>
            <person name="Wayne K.J."/>
            <person name="Tettelin H."/>
            <person name="Glass J.I."/>
            <person name="Rusch D."/>
            <person name="Podicherti R."/>
            <person name="Tsui H.-C.T."/>
            <person name="Winkler M.E."/>
        </authorList>
    </citation>
    <scope>NUCLEOTIDE SEQUENCE</scope>
</reference>
<protein>
    <recommendedName>
        <fullName evidence="2">DNA N-6-adenine-methyltransferase (Dam)</fullName>
    </recommendedName>
</protein>
<sequence length="146" mass="17402">MLQHSIVHRNPNWETPQELFDEACRKYKVRPSLDVCATRRNKKCALFFSKDSLSKQWNRSFYMNPPYGKGIIDKWIKYAYEQHVKHNVTAMALIFAKTETKWWHKYIQDVAEVHFIKGRVHFQLNGKDVQNSAPYGSAWVIWRRDG</sequence>
<dbReference type="GO" id="GO:0003677">
    <property type="term" value="F:DNA binding"/>
    <property type="evidence" value="ECO:0007669"/>
    <property type="project" value="InterPro"/>
</dbReference>
<dbReference type="Pfam" id="PF05869">
    <property type="entry name" value="Dam"/>
    <property type="match status" value="1"/>
</dbReference>
<gene>
    <name evidence="1" type="ORF">METZ01_LOCUS235818</name>
</gene>
<accession>A0A382H6Q0</accession>
<dbReference type="EMBL" id="UINC01059492">
    <property type="protein sequence ID" value="SVB82964.1"/>
    <property type="molecule type" value="Genomic_DNA"/>
</dbReference>
<dbReference type="InterPro" id="IPR008593">
    <property type="entry name" value="Dam_MeTrfase"/>
</dbReference>
<evidence type="ECO:0000313" key="1">
    <source>
        <dbReference type="EMBL" id="SVB82964.1"/>
    </source>
</evidence>
<dbReference type="AlphaFoldDB" id="A0A382H6Q0"/>